<evidence type="ECO:0000256" key="6">
    <source>
        <dbReference type="ARBA" id="ARBA00022989"/>
    </source>
</evidence>
<comment type="subcellular location">
    <subcellularLocation>
        <location evidence="1">Membrane</location>
        <topology evidence="1">Single-pass membrane protein</topology>
    </subcellularLocation>
</comment>
<keyword evidence="9" id="KW-1185">Reference proteome</keyword>
<dbReference type="GO" id="GO:0016020">
    <property type="term" value="C:membrane"/>
    <property type="evidence" value="ECO:0007669"/>
    <property type="project" value="UniProtKB-SubCell"/>
</dbReference>
<keyword evidence="4 8" id="KW-0808">Transferase</keyword>
<protein>
    <recommendedName>
        <fullName evidence="8">Glycosyltransferase family 92 protein</fullName>
        <ecNumber evidence="8">2.4.1.-</ecNumber>
    </recommendedName>
</protein>
<evidence type="ECO:0000256" key="8">
    <source>
        <dbReference type="RuleBase" id="RU366017"/>
    </source>
</evidence>
<dbReference type="EC" id="2.4.1.-" evidence="8"/>
<dbReference type="PANTHER" id="PTHR21461">
    <property type="entry name" value="GLYCOSYLTRANSFERASE FAMILY 92 PROTEIN"/>
    <property type="match status" value="1"/>
</dbReference>
<dbReference type="Pfam" id="PF01697">
    <property type="entry name" value="Glyco_transf_92"/>
    <property type="match status" value="1"/>
</dbReference>
<comment type="similarity">
    <text evidence="2 8">Belongs to the glycosyltransferase 92 family.</text>
</comment>
<proteinExistence type="inferred from homology"/>
<dbReference type="GO" id="GO:0016757">
    <property type="term" value="F:glycosyltransferase activity"/>
    <property type="evidence" value="ECO:0007669"/>
    <property type="project" value="UniProtKB-UniRule"/>
</dbReference>
<dbReference type="WBParaSite" id="Pan_g17904.t1">
    <property type="protein sequence ID" value="Pan_g17904.t1"/>
    <property type="gene ID" value="Pan_g17904"/>
</dbReference>
<dbReference type="PANTHER" id="PTHR21461:SF69">
    <property type="entry name" value="GLYCOSYLTRANSFERASE FAMILY 92 PROTEIN"/>
    <property type="match status" value="1"/>
</dbReference>
<keyword evidence="7" id="KW-0472">Membrane</keyword>
<keyword evidence="6" id="KW-1133">Transmembrane helix</keyword>
<evidence type="ECO:0000313" key="9">
    <source>
        <dbReference type="Proteomes" id="UP000492821"/>
    </source>
</evidence>
<evidence type="ECO:0000256" key="3">
    <source>
        <dbReference type="ARBA" id="ARBA00022676"/>
    </source>
</evidence>
<sequence>MTLRRSLSSIDCRAPQAVIRIFRTCTHAFASILHVFTSLPSHQTVVMWSSRPKLTASAVGLLLTLVILNELDLPDYAIPSQTNIEPEWHEELAFSETFVAAKEEIEFLHQIVLGRPEVDPVVEKTQQLKEVRICRRVRYMKPVIVAANKDWVQNGQWWLYSAHVDRRENSLFPGQNSVQILVETFGKLPPKAPVCMLWYGSHVKAVEAVMRPIWQRAWDPRNSFYQSILVTCGLPDDAEPIAVSLTVDPCLSTVPQAVAVQSRRPTKSKSETPSVAVCLKGLELLEDETPAIVEWIQFQLLMAADKVVVYVYTVPDRLNRALSNLAKSDSVEVINLTLPAHSPSTPFTRHNFIWRNRQQKRRHELIPYNDCFYRFSQTHDFVLIADYDEFVVPLKDDNYPQMLKRIRDASPTLNTSSLAIRNVFRLKSFGANESALLEVSKWNRRSAVIQDKGISEKSFASTKTVASVFNHFALHRLHAGVTRTQHVDPEIALKLHFKSACPSELGSRQCEAVNSESIVDTSIDRFLPELEKRVTKVMAAVDLV</sequence>
<keyword evidence="5" id="KW-0812">Transmembrane</keyword>
<reference evidence="9" key="1">
    <citation type="journal article" date="2013" name="Genetics">
        <title>The draft genome and transcriptome of Panagrellus redivivus are shaped by the harsh demands of a free-living lifestyle.</title>
        <authorList>
            <person name="Srinivasan J."/>
            <person name="Dillman A.R."/>
            <person name="Macchietto M.G."/>
            <person name="Heikkinen L."/>
            <person name="Lakso M."/>
            <person name="Fracchia K.M."/>
            <person name="Antoshechkin I."/>
            <person name="Mortazavi A."/>
            <person name="Wong G."/>
            <person name="Sternberg P.W."/>
        </authorList>
    </citation>
    <scope>NUCLEOTIDE SEQUENCE [LARGE SCALE GENOMIC DNA]</scope>
    <source>
        <strain evidence="9">MT8872</strain>
    </source>
</reference>
<evidence type="ECO:0000256" key="7">
    <source>
        <dbReference type="ARBA" id="ARBA00023136"/>
    </source>
</evidence>
<dbReference type="GO" id="GO:0005737">
    <property type="term" value="C:cytoplasm"/>
    <property type="evidence" value="ECO:0007669"/>
    <property type="project" value="TreeGrafter"/>
</dbReference>
<accession>A0A7E4ZUA3</accession>
<evidence type="ECO:0000256" key="2">
    <source>
        <dbReference type="ARBA" id="ARBA00007647"/>
    </source>
</evidence>
<evidence type="ECO:0000256" key="5">
    <source>
        <dbReference type="ARBA" id="ARBA00022692"/>
    </source>
</evidence>
<organism evidence="9 10">
    <name type="scientific">Panagrellus redivivus</name>
    <name type="common">Microworm</name>
    <dbReference type="NCBI Taxonomy" id="6233"/>
    <lineage>
        <taxon>Eukaryota</taxon>
        <taxon>Metazoa</taxon>
        <taxon>Ecdysozoa</taxon>
        <taxon>Nematoda</taxon>
        <taxon>Chromadorea</taxon>
        <taxon>Rhabditida</taxon>
        <taxon>Tylenchina</taxon>
        <taxon>Panagrolaimomorpha</taxon>
        <taxon>Panagrolaimoidea</taxon>
        <taxon>Panagrolaimidae</taxon>
        <taxon>Panagrellus</taxon>
    </lineage>
</organism>
<reference evidence="10" key="2">
    <citation type="submission" date="2020-10" db="UniProtKB">
        <authorList>
            <consortium name="WormBaseParasite"/>
        </authorList>
    </citation>
    <scope>IDENTIFICATION</scope>
</reference>
<keyword evidence="3 8" id="KW-0328">Glycosyltransferase</keyword>
<dbReference type="InterPro" id="IPR008166">
    <property type="entry name" value="Glyco_transf_92"/>
</dbReference>
<evidence type="ECO:0000256" key="4">
    <source>
        <dbReference type="ARBA" id="ARBA00022679"/>
    </source>
</evidence>
<evidence type="ECO:0000256" key="1">
    <source>
        <dbReference type="ARBA" id="ARBA00004167"/>
    </source>
</evidence>
<dbReference type="AlphaFoldDB" id="A0A7E4ZUA3"/>
<name>A0A7E4ZUA3_PANRE</name>
<dbReference type="Proteomes" id="UP000492821">
    <property type="component" value="Unassembled WGS sequence"/>
</dbReference>
<evidence type="ECO:0000313" key="10">
    <source>
        <dbReference type="WBParaSite" id="Pan_g17904.t1"/>
    </source>
</evidence>